<dbReference type="Gene3D" id="1.25.40.180">
    <property type="match status" value="1"/>
</dbReference>
<dbReference type="SMART" id="SM00515">
    <property type="entry name" value="eIF5C"/>
    <property type="match status" value="1"/>
</dbReference>
<dbReference type="SMR" id="A0A1S4DE38"/>
<reference evidence="2" key="1">
    <citation type="submission" date="2025-08" db="UniProtKB">
        <authorList>
            <consortium name="RefSeq"/>
        </authorList>
    </citation>
    <scope>IDENTIFICATION</scope>
</reference>
<proteinExistence type="predicted"/>
<dbReference type="InterPro" id="IPR016024">
    <property type="entry name" value="ARM-type_fold"/>
</dbReference>
<evidence type="ECO:0000313" key="2">
    <source>
        <dbReference type="RefSeq" id="XP_016511681.1"/>
    </source>
</evidence>
<dbReference type="InterPro" id="IPR057397">
    <property type="entry name" value="HEAT_5MP1_2"/>
</dbReference>
<dbReference type="KEGG" id="nta:107828816"/>
<gene>
    <name evidence="2" type="primary">LOC107828816</name>
</gene>
<dbReference type="FunFam" id="1.25.40.180:FF:000028">
    <property type="entry name" value="ARM repeat superfamily protein"/>
    <property type="match status" value="1"/>
</dbReference>
<dbReference type="PANTHER" id="PTHR14208">
    <property type="entry name" value="BASIC LEUCINE ZIPPER AND W2 DOMAIN-CONTAINING PROTEIN"/>
    <property type="match status" value="1"/>
</dbReference>
<dbReference type="InterPro" id="IPR003307">
    <property type="entry name" value="W2_domain"/>
</dbReference>
<dbReference type="Pfam" id="PF25504">
    <property type="entry name" value="HEAT_5MP1_2"/>
    <property type="match status" value="1"/>
</dbReference>
<dbReference type="InterPro" id="IPR051245">
    <property type="entry name" value="eIF5-mimic_regulator"/>
</dbReference>
<dbReference type="RefSeq" id="XP_016511681.1">
    <property type="nucleotide sequence ID" value="XM_016656195.1"/>
</dbReference>
<dbReference type="SUPFAM" id="SSF48371">
    <property type="entry name" value="ARM repeat"/>
    <property type="match status" value="1"/>
</dbReference>
<feature type="domain" description="W2" evidence="1">
    <location>
        <begin position="138"/>
        <end position="303"/>
    </location>
</feature>
<dbReference type="PROSITE" id="PS51363">
    <property type="entry name" value="W2"/>
    <property type="match status" value="1"/>
</dbReference>
<evidence type="ECO:0000259" key="1">
    <source>
        <dbReference type="PROSITE" id="PS51363"/>
    </source>
</evidence>
<protein>
    <submittedName>
        <fullName evidence="2">Basic leucine zipper and W2 domain-containing protein 1</fullName>
    </submittedName>
</protein>
<dbReference type="AlphaFoldDB" id="A0A1S4DE38"/>
<sequence length="303" mass="34886">MSSKEKPTLGGTRIKTRKRNIAAPLDPAAFADAVVQIYLDNAGDLELVAKNLESSDLNFSRYGDTFFEVKYKHIRLYSYRNFATSVLKVRIDRISLSYAVLSCRNLLQLSMLFLCLMVYGLSYFSNAGLLPLVEYNDKKIFEVKLKEMKSALTTQLAEEAAISEVIETVKQHVKDAKLPDIEVVRILWDVLMDAIQWSGKNQQQNANSALRQVKKWAELLNTFCTSGKLELELMYKVQVQCYEDAKLMKLFPEIVRSLYDQDVLAEDTILHWFRKGTNLKGRQNFVKSLEPFVKWLEEAEEEE</sequence>
<organism evidence="2">
    <name type="scientific">Nicotiana tabacum</name>
    <name type="common">Common tobacco</name>
    <dbReference type="NCBI Taxonomy" id="4097"/>
    <lineage>
        <taxon>Eukaryota</taxon>
        <taxon>Viridiplantae</taxon>
        <taxon>Streptophyta</taxon>
        <taxon>Embryophyta</taxon>
        <taxon>Tracheophyta</taxon>
        <taxon>Spermatophyta</taxon>
        <taxon>Magnoliopsida</taxon>
        <taxon>eudicotyledons</taxon>
        <taxon>Gunneridae</taxon>
        <taxon>Pentapetalae</taxon>
        <taxon>asterids</taxon>
        <taxon>lamiids</taxon>
        <taxon>Solanales</taxon>
        <taxon>Solanaceae</taxon>
        <taxon>Nicotianoideae</taxon>
        <taxon>Nicotianeae</taxon>
        <taxon>Nicotiana</taxon>
    </lineage>
</organism>
<name>A0A1S4DE38_TOBAC</name>
<dbReference type="PaxDb" id="4097-A0A1S4DE38"/>
<dbReference type="OrthoDB" id="1727522at2759"/>
<dbReference type="GO" id="GO:0005737">
    <property type="term" value="C:cytoplasm"/>
    <property type="evidence" value="ECO:0000318"/>
    <property type="project" value="GO_Central"/>
</dbReference>
<accession>A0A1S4DE38</accession>
<dbReference type="Pfam" id="PF02020">
    <property type="entry name" value="W2"/>
    <property type="match status" value="1"/>
</dbReference>
<dbReference type="PANTHER" id="PTHR14208:SF2">
    <property type="entry name" value="PROTEIN KRASAVIETZ"/>
    <property type="match status" value="1"/>
</dbReference>